<dbReference type="InterPro" id="IPR011050">
    <property type="entry name" value="Pectin_lyase_fold/virulence"/>
</dbReference>
<protein>
    <submittedName>
        <fullName evidence="2">Parallel beta helix pectate lyase-like protein</fullName>
    </submittedName>
</protein>
<sequence>MPSPLPPGAARRAALVLAAAALAAAGASAPAHAARTVGVDTAAELSAALADARPGDVIQLAPGRYDGAFYATASGTAAEPITLRGPRGAVLSNTARRCDPNVPADREVSYCGYGFHLNRADHWRLEGFTVADAAKGIVLDGSGGNVIDGVEVRGIGDEGVHFRAGSTGNLLTGSWVHDTGTAQPSYGEAVYIGSAESNWDRYGGTPGGPDTSDGNRIVSNRLGPGVPAEHIDIKEGTTGGSVSGNHFDGAGQTGVHFSDMWVAVKGNGYQLTDNTGVDAVNHGFRVTEQVPGWGCANVFRRNTAEVNAPGYGFHLPHHARCAPDRRNLVYSDNTVRGAGSGFANIAPVD</sequence>
<dbReference type="Proteomes" id="UP000237846">
    <property type="component" value="Unassembled WGS sequence"/>
</dbReference>
<dbReference type="SMART" id="SM00710">
    <property type="entry name" value="PbH1"/>
    <property type="match status" value="6"/>
</dbReference>
<dbReference type="InterPro" id="IPR006626">
    <property type="entry name" value="PbH1"/>
</dbReference>
<dbReference type="InterPro" id="IPR012334">
    <property type="entry name" value="Pectin_lyas_fold"/>
</dbReference>
<gene>
    <name evidence="2" type="ORF">CLV72_104337</name>
</gene>
<reference evidence="2 3" key="1">
    <citation type="submission" date="2018-03" db="EMBL/GenBank/DDBJ databases">
        <title>Genomic Encyclopedia of Archaeal and Bacterial Type Strains, Phase II (KMG-II): from individual species to whole genera.</title>
        <authorList>
            <person name="Goeker M."/>
        </authorList>
    </citation>
    <scope>NUCLEOTIDE SEQUENCE [LARGE SCALE GENOMIC DNA]</scope>
    <source>
        <strain evidence="2 3">DSM 45601</strain>
    </source>
</reference>
<dbReference type="EMBL" id="PVZC01000004">
    <property type="protein sequence ID" value="PRX98757.1"/>
    <property type="molecule type" value="Genomic_DNA"/>
</dbReference>
<proteinExistence type="predicted"/>
<evidence type="ECO:0000256" key="1">
    <source>
        <dbReference type="SAM" id="SignalP"/>
    </source>
</evidence>
<dbReference type="InterPro" id="IPR006311">
    <property type="entry name" value="TAT_signal"/>
</dbReference>
<dbReference type="PROSITE" id="PS51318">
    <property type="entry name" value="TAT"/>
    <property type="match status" value="1"/>
</dbReference>
<comment type="caution">
    <text evidence="2">The sequence shown here is derived from an EMBL/GenBank/DDBJ whole genome shotgun (WGS) entry which is preliminary data.</text>
</comment>
<keyword evidence="2" id="KW-0456">Lyase</keyword>
<name>A0A2T0Q4M0_9ACTN</name>
<keyword evidence="1" id="KW-0732">Signal</keyword>
<dbReference type="SUPFAM" id="SSF51126">
    <property type="entry name" value="Pectin lyase-like"/>
    <property type="match status" value="1"/>
</dbReference>
<evidence type="ECO:0000313" key="3">
    <source>
        <dbReference type="Proteomes" id="UP000237846"/>
    </source>
</evidence>
<dbReference type="Gene3D" id="2.160.20.10">
    <property type="entry name" value="Single-stranded right-handed beta-helix, Pectin lyase-like"/>
    <property type="match status" value="1"/>
</dbReference>
<feature type="signal peptide" evidence="1">
    <location>
        <begin position="1"/>
        <end position="33"/>
    </location>
</feature>
<keyword evidence="3" id="KW-1185">Reference proteome</keyword>
<feature type="chain" id="PRO_5015522595" evidence="1">
    <location>
        <begin position="34"/>
        <end position="349"/>
    </location>
</feature>
<accession>A0A2T0Q4M0</accession>
<dbReference type="RefSeq" id="WP_211302871.1">
    <property type="nucleotide sequence ID" value="NZ_PVZC01000004.1"/>
</dbReference>
<organism evidence="2 3">
    <name type="scientific">Allonocardiopsis opalescens</name>
    <dbReference type="NCBI Taxonomy" id="1144618"/>
    <lineage>
        <taxon>Bacteria</taxon>
        <taxon>Bacillati</taxon>
        <taxon>Actinomycetota</taxon>
        <taxon>Actinomycetes</taxon>
        <taxon>Streptosporangiales</taxon>
        <taxon>Allonocardiopsis</taxon>
    </lineage>
</organism>
<dbReference type="GO" id="GO:0016829">
    <property type="term" value="F:lyase activity"/>
    <property type="evidence" value="ECO:0007669"/>
    <property type="project" value="UniProtKB-KW"/>
</dbReference>
<evidence type="ECO:0000313" key="2">
    <source>
        <dbReference type="EMBL" id="PRX98757.1"/>
    </source>
</evidence>
<dbReference type="AlphaFoldDB" id="A0A2T0Q4M0"/>